<dbReference type="RefSeq" id="WP_189398069.1">
    <property type="nucleotide sequence ID" value="NZ_BMXA01000001.1"/>
</dbReference>
<reference evidence="1" key="2">
    <citation type="submission" date="2020-09" db="EMBL/GenBank/DDBJ databases">
        <authorList>
            <person name="Sun Q."/>
            <person name="Kim S."/>
        </authorList>
    </citation>
    <scope>NUCLEOTIDE SEQUENCE</scope>
    <source>
        <strain evidence="1">KCTC 12711</strain>
    </source>
</reference>
<comment type="caution">
    <text evidence="1">The sequence shown here is derived from an EMBL/GenBank/DDBJ whole genome shotgun (WGS) entry which is preliminary data.</text>
</comment>
<gene>
    <name evidence="1" type="ORF">GCM10008090_01200</name>
</gene>
<reference evidence="1" key="1">
    <citation type="journal article" date="2014" name="Int. J. Syst. Evol. Microbiol.">
        <title>Complete genome sequence of Corynebacterium casei LMG S-19264T (=DSM 44701T), isolated from a smear-ripened cheese.</title>
        <authorList>
            <consortium name="US DOE Joint Genome Institute (JGI-PGF)"/>
            <person name="Walter F."/>
            <person name="Albersmeier A."/>
            <person name="Kalinowski J."/>
            <person name="Ruckert C."/>
        </authorList>
    </citation>
    <scope>NUCLEOTIDE SEQUENCE</scope>
    <source>
        <strain evidence="1">KCTC 12711</strain>
    </source>
</reference>
<protein>
    <submittedName>
        <fullName evidence="1">Uncharacterized protein</fullName>
    </submittedName>
</protein>
<keyword evidence="2" id="KW-1185">Reference proteome</keyword>
<dbReference type="AlphaFoldDB" id="A0A918RG78"/>
<dbReference type="EMBL" id="BMXA01000001">
    <property type="protein sequence ID" value="GGZ96723.1"/>
    <property type="molecule type" value="Genomic_DNA"/>
</dbReference>
<proteinExistence type="predicted"/>
<accession>A0A918RG78</accession>
<organism evidence="1 2">
    <name type="scientific">Arenicella chitinivorans</name>
    <dbReference type="NCBI Taxonomy" id="1329800"/>
    <lineage>
        <taxon>Bacteria</taxon>
        <taxon>Pseudomonadati</taxon>
        <taxon>Pseudomonadota</taxon>
        <taxon>Gammaproteobacteria</taxon>
        <taxon>Arenicellales</taxon>
        <taxon>Arenicellaceae</taxon>
        <taxon>Arenicella</taxon>
    </lineage>
</organism>
<sequence length="122" mass="13622">MTPISLEQIKDFAVSELGLLNREPNGKTCLLCESQLAGEDGKEFIEAYANKFSVDISQFDWVKIFGPEQSANPLGLLVGLLQKHVLRRSDRELCGTLHVTLNHLVMCANNQAWQDPLSRPNV</sequence>
<name>A0A918RG78_9GAMM</name>
<dbReference type="Proteomes" id="UP000614811">
    <property type="component" value="Unassembled WGS sequence"/>
</dbReference>
<evidence type="ECO:0000313" key="2">
    <source>
        <dbReference type="Proteomes" id="UP000614811"/>
    </source>
</evidence>
<evidence type="ECO:0000313" key="1">
    <source>
        <dbReference type="EMBL" id="GGZ96723.1"/>
    </source>
</evidence>